<dbReference type="SUPFAM" id="SSF53474">
    <property type="entry name" value="alpha/beta-Hydrolases"/>
    <property type="match status" value="1"/>
</dbReference>
<sequence>MFLRSFCVLFVFPALIAAKCGEWTSCKDCASHKEDGLFNFECRWCDTTKSCHDFSVDPDCPSNNIIDIAYDCPTTPQNGFDYDENFAKTKALPLSAAAYSDNPQACLTNALGGAQLKRQLTVHCDESKKDTCSGFTAVSNAADRAIIASFRGSSGTWQLVMEGIDSIFKAKKPFVVGGNVDEYFFTAFYAIWNAGMRDDLLTLKAANPDYELWVTGHSLGGSMASLCASLAIKLNMWPANKVKLVTFGQPRTGDIQYAEAHDNIMLYGYRVVHAEDLVPHIPPKVINDWFDSPYHHRFEIWYDNNMLPGTSYQSCTRADDDTCSNTKSDFSITDHLHYFNIDVSAWGEGGCPATMKGAARDRHLFSKYFAKAKKH</sequence>
<dbReference type="AlphaFoldDB" id="A0A914W1Q5"/>
<dbReference type="Pfam" id="PF01764">
    <property type="entry name" value="Lipase_3"/>
    <property type="match status" value="1"/>
</dbReference>
<feature type="domain" description="Fungal lipase-type" evidence="2">
    <location>
        <begin position="148"/>
        <end position="284"/>
    </location>
</feature>
<evidence type="ECO:0000313" key="4">
    <source>
        <dbReference type="WBParaSite" id="PSAMB.scaffold2839size20933.g19299.t1"/>
    </source>
</evidence>
<protein>
    <submittedName>
        <fullName evidence="4">Fungal lipase-like domain-containing protein</fullName>
    </submittedName>
</protein>
<reference evidence="4" key="1">
    <citation type="submission" date="2022-11" db="UniProtKB">
        <authorList>
            <consortium name="WormBaseParasite"/>
        </authorList>
    </citation>
    <scope>IDENTIFICATION</scope>
</reference>
<dbReference type="InterPro" id="IPR002921">
    <property type="entry name" value="Fungal_lipase-type"/>
</dbReference>
<organism evidence="3 4">
    <name type="scientific">Plectus sambesii</name>
    <dbReference type="NCBI Taxonomy" id="2011161"/>
    <lineage>
        <taxon>Eukaryota</taxon>
        <taxon>Metazoa</taxon>
        <taxon>Ecdysozoa</taxon>
        <taxon>Nematoda</taxon>
        <taxon>Chromadorea</taxon>
        <taxon>Plectida</taxon>
        <taxon>Plectina</taxon>
        <taxon>Plectoidea</taxon>
        <taxon>Plectidae</taxon>
        <taxon>Plectus</taxon>
    </lineage>
</organism>
<dbReference type="Gene3D" id="3.40.50.1820">
    <property type="entry name" value="alpha/beta hydrolase"/>
    <property type="match status" value="1"/>
</dbReference>
<dbReference type="PANTHER" id="PTHR45908">
    <property type="entry name" value="PROTEIN CBG11750-RELATED"/>
    <property type="match status" value="1"/>
</dbReference>
<name>A0A914W1Q5_9BILA</name>
<keyword evidence="1" id="KW-0732">Signal</keyword>
<evidence type="ECO:0000313" key="3">
    <source>
        <dbReference type="Proteomes" id="UP000887566"/>
    </source>
</evidence>
<accession>A0A914W1Q5</accession>
<dbReference type="CDD" id="cd00519">
    <property type="entry name" value="Lipase_3"/>
    <property type="match status" value="1"/>
</dbReference>
<keyword evidence="3" id="KW-1185">Reference proteome</keyword>
<proteinExistence type="predicted"/>
<dbReference type="Proteomes" id="UP000887566">
    <property type="component" value="Unplaced"/>
</dbReference>
<evidence type="ECO:0000256" key="1">
    <source>
        <dbReference type="SAM" id="SignalP"/>
    </source>
</evidence>
<feature type="signal peptide" evidence="1">
    <location>
        <begin position="1"/>
        <end position="18"/>
    </location>
</feature>
<dbReference type="InterPro" id="IPR029058">
    <property type="entry name" value="AB_hydrolase_fold"/>
</dbReference>
<evidence type="ECO:0000259" key="2">
    <source>
        <dbReference type="Pfam" id="PF01764"/>
    </source>
</evidence>
<dbReference type="GO" id="GO:0006629">
    <property type="term" value="P:lipid metabolic process"/>
    <property type="evidence" value="ECO:0007669"/>
    <property type="project" value="InterPro"/>
</dbReference>
<dbReference type="WBParaSite" id="PSAMB.scaffold2839size20933.g19299.t1">
    <property type="protein sequence ID" value="PSAMB.scaffold2839size20933.g19299.t1"/>
    <property type="gene ID" value="PSAMB.scaffold2839size20933.g19299"/>
</dbReference>
<feature type="chain" id="PRO_5037571092" evidence="1">
    <location>
        <begin position="19"/>
        <end position="375"/>
    </location>
</feature>